<keyword evidence="1" id="KW-0479">Metal-binding</keyword>
<gene>
    <name evidence="5" type="ORF">ADIS_1406</name>
</gene>
<dbReference type="InterPro" id="IPR040086">
    <property type="entry name" value="MJ0683-like"/>
</dbReference>
<dbReference type="SFLD" id="SFLDG01084">
    <property type="entry name" value="Uncharacterised_Radical_SAM_Su"/>
    <property type="match status" value="1"/>
</dbReference>
<dbReference type="InterPro" id="IPR058240">
    <property type="entry name" value="rSAM_sf"/>
</dbReference>
<evidence type="ECO:0000313" key="6">
    <source>
        <dbReference type="Proteomes" id="UP000013909"/>
    </source>
</evidence>
<dbReference type="SUPFAM" id="SSF102114">
    <property type="entry name" value="Radical SAM enzymes"/>
    <property type="match status" value="1"/>
</dbReference>
<evidence type="ECO:0000259" key="4">
    <source>
        <dbReference type="Pfam" id="PF04055"/>
    </source>
</evidence>
<evidence type="ECO:0000313" key="5">
    <source>
        <dbReference type="EMBL" id="EON78209.1"/>
    </source>
</evidence>
<dbReference type="OrthoDB" id="9785699at2"/>
<dbReference type="CDD" id="cd01335">
    <property type="entry name" value="Radical_SAM"/>
    <property type="match status" value="1"/>
</dbReference>
<dbReference type="EMBL" id="AQHR01000041">
    <property type="protein sequence ID" value="EON78209.1"/>
    <property type="molecule type" value="Genomic_DNA"/>
</dbReference>
<dbReference type="PANTHER" id="PTHR43432">
    <property type="entry name" value="SLR0285 PROTEIN"/>
    <property type="match status" value="1"/>
</dbReference>
<dbReference type="GO" id="GO:0046872">
    <property type="term" value="F:metal ion binding"/>
    <property type="evidence" value="ECO:0007669"/>
    <property type="project" value="UniProtKB-KW"/>
</dbReference>
<dbReference type="Pfam" id="PF04055">
    <property type="entry name" value="Radical_SAM"/>
    <property type="match status" value="1"/>
</dbReference>
<proteinExistence type="predicted"/>
<dbReference type="GO" id="GO:0003824">
    <property type="term" value="F:catalytic activity"/>
    <property type="evidence" value="ECO:0007669"/>
    <property type="project" value="InterPro"/>
</dbReference>
<keyword evidence="6" id="KW-1185">Reference proteome</keyword>
<dbReference type="InterPro" id="IPR007197">
    <property type="entry name" value="rSAM"/>
</dbReference>
<evidence type="ECO:0000256" key="3">
    <source>
        <dbReference type="ARBA" id="ARBA00023014"/>
    </source>
</evidence>
<keyword evidence="3" id="KW-0411">Iron-sulfur</keyword>
<dbReference type="PATRIC" id="fig|1288963.3.peg.1403"/>
<keyword evidence="2" id="KW-0408">Iron</keyword>
<comment type="caution">
    <text evidence="5">The sequence shown here is derived from an EMBL/GenBank/DDBJ whole genome shotgun (WGS) entry which is preliminary data.</text>
</comment>
<dbReference type="GO" id="GO:0051536">
    <property type="term" value="F:iron-sulfur cluster binding"/>
    <property type="evidence" value="ECO:0007669"/>
    <property type="project" value="UniProtKB-KW"/>
</dbReference>
<accession>R7ZW37</accession>
<dbReference type="RefSeq" id="WP_010853550.1">
    <property type="nucleotide sequence ID" value="NZ_AQHR01000041.1"/>
</dbReference>
<dbReference type="AlphaFoldDB" id="R7ZW37"/>
<organism evidence="5 6">
    <name type="scientific">Lunatimonas lonarensis</name>
    <dbReference type="NCBI Taxonomy" id="1232681"/>
    <lineage>
        <taxon>Bacteria</taxon>
        <taxon>Pseudomonadati</taxon>
        <taxon>Bacteroidota</taxon>
        <taxon>Cytophagia</taxon>
        <taxon>Cytophagales</taxon>
        <taxon>Cyclobacteriaceae</taxon>
    </lineage>
</organism>
<name>R7ZW37_9BACT</name>
<dbReference type="PANTHER" id="PTHR43432:SF3">
    <property type="entry name" value="SLR0285 PROTEIN"/>
    <property type="match status" value="1"/>
</dbReference>
<dbReference type="STRING" id="1232681.ADIS_1406"/>
<reference evidence="5 6" key="1">
    <citation type="submission" date="2013-02" db="EMBL/GenBank/DDBJ databases">
        <title>A novel strain isolated from Lonar lake, Maharashtra, India.</title>
        <authorList>
            <person name="Singh A."/>
        </authorList>
    </citation>
    <scope>NUCLEOTIDE SEQUENCE [LARGE SCALE GENOMIC DNA]</scope>
    <source>
        <strain evidence="5 6">AK24</strain>
    </source>
</reference>
<sequence length="353" mass="39781">MNPEFLKGRAAGYAPSNLFLKQHVVQEFPEGLDEELISGRPKTEFIIVGTVNPLSKNDSPDLRLNYSVNPYQGCEHGCIYCYARNSHTYWGYDAGLGFETTILVKQGIDKALEKAFRRKDYQPATILLSGNTDCYQPAEKKFQLTRRVLETCLAFRHPVSIITKNVLVRRDIDLLEEMAGHRLVHIYFSINHVDDGLKSLLEPRTATADRKFKLMAEFSAKGIPCGVMVAPIIPGINMQDIDQIIAKSAAAGALGAGYTVVRLNGQLEELFREWLQRHFPDRVTKVINQIRELHGGSVNDSVWGRRMKGEGVLAQVIQQLFTRAVSRHLPGRTMPDYDFTQFVRGGQLNLFDV</sequence>
<dbReference type="SFLD" id="SFLDS00029">
    <property type="entry name" value="Radical_SAM"/>
    <property type="match status" value="1"/>
</dbReference>
<feature type="domain" description="Radical SAM core" evidence="4">
    <location>
        <begin position="68"/>
        <end position="245"/>
    </location>
</feature>
<protein>
    <submittedName>
        <fullName evidence="5">Radical SAM domain protein</fullName>
    </submittedName>
</protein>
<dbReference type="Proteomes" id="UP000013909">
    <property type="component" value="Unassembled WGS sequence"/>
</dbReference>
<dbReference type="Gene3D" id="3.80.30.30">
    <property type="match status" value="1"/>
</dbReference>
<evidence type="ECO:0000256" key="2">
    <source>
        <dbReference type="ARBA" id="ARBA00023004"/>
    </source>
</evidence>
<dbReference type="NCBIfam" id="NF033668">
    <property type="entry name" value="rSAM_PA0069"/>
    <property type="match status" value="1"/>
</dbReference>
<evidence type="ECO:0000256" key="1">
    <source>
        <dbReference type="ARBA" id="ARBA00022723"/>
    </source>
</evidence>